<protein>
    <submittedName>
        <fullName evidence="1">Uncharacterized protein</fullName>
    </submittedName>
</protein>
<organism evidence="1 2">
    <name type="scientific">Leptidea sinapis</name>
    <dbReference type="NCBI Taxonomy" id="189913"/>
    <lineage>
        <taxon>Eukaryota</taxon>
        <taxon>Metazoa</taxon>
        <taxon>Ecdysozoa</taxon>
        <taxon>Arthropoda</taxon>
        <taxon>Hexapoda</taxon>
        <taxon>Insecta</taxon>
        <taxon>Pterygota</taxon>
        <taxon>Neoptera</taxon>
        <taxon>Endopterygota</taxon>
        <taxon>Lepidoptera</taxon>
        <taxon>Glossata</taxon>
        <taxon>Ditrysia</taxon>
        <taxon>Papilionoidea</taxon>
        <taxon>Pieridae</taxon>
        <taxon>Dismorphiinae</taxon>
        <taxon>Leptidea</taxon>
    </lineage>
</organism>
<evidence type="ECO:0000313" key="1">
    <source>
        <dbReference type="EMBL" id="VVC86447.1"/>
    </source>
</evidence>
<dbReference type="AlphaFoldDB" id="A0A5E4PNA3"/>
<reference evidence="1 2" key="1">
    <citation type="submission" date="2017-07" db="EMBL/GenBank/DDBJ databases">
        <authorList>
            <person name="Talla V."/>
            <person name="Backstrom N."/>
        </authorList>
    </citation>
    <scope>NUCLEOTIDE SEQUENCE [LARGE SCALE GENOMIC DNA]</scope>
</reference>
<evidence type="ECO:0000313" key="2">
    <source>
        <dbReference type="Proteomes" id="UP000324832"/>
    </source>
</evidence>
<name>A0A5E4PNA3_9NEOP</name>
<proteinExistence type="predicted"/>
<dbReference type="Proteomes" id="UP000324832">
    <property type="component" value="Unassembled WGS sequence"/>
</dbReference>
<accession>A0A5E4PNA3</accession>
<keyword evidence="2" id="KW-1185">Reference proteome</keyword>
<sequence length="16" mass="1922">MELLLLPNSPYLSFVW</sequence>
<gene>
    <name evidence="1" type="ORF">LSINAPIS_LOCUS267</name>
</gene>
<dbReference type="EMBL" id="FZQP02000003">
    <property type="protein sequence ID" value="VVC86447.1"/>
    <property type="molecule type" value="Genomic_DNA"/>
</dbReference>